<evidence type="ECO:0000256" key="1">
    <source>
        <dbReference type="SAM" id="MobiDB-lite"/>
    </source>
</evidence>
<sequence>MMTPESVNYRQNAMRIDDDADGDSFFSESTSDTRMSYGTPIGAGGEQQAESMMVRESGEWSREEFGRRILDAAAMFGDDLALATMLNTFPRIDLADARLWLTYLKNAGSGFDA</sequence>
<dbReference type="KEGG" id="adl:AURDEDRAFT_178225"/>
<feature type="compositionally biased region" description="Polar residues" evidence="1">
    <location>
        <begin position="26"/>
        <end position="36"/>
    </location>
</feature>
<accession>J0L8K3</accession>
<proteinExistence type="predicted"/>
<protein>
    <submittedName>
        <fullName evidence="2">Uncharacterized protein</fullName>
    </submittedName>
</protein>
<feature type="non-terminal residue" evidence="2">
    <location>
        <position position="113"/>
    </location>
</feature>
<feature type="region of interest" description="Disordered" evidence="1">
    <location>
        <begin position="1"/>
        <end position="49"/>
    </location>
</feature>
<evidence type="ECO:0000313" key="2">
    <source>
        <dbReference type="EMBL" id="EJD32681.1"/>
    </source>
</evidence>
<gene>
    <name evidence="2" type="ORF">AURDEDRAFT_178225</name>
</gene>
<organism evidence="2 3">
    <name type="scientific">Auricularia subglabra (strain TFB-10046 / SS5)</name>
    <name type="common">White-rot fungus</name>
    <name type="synonym">Auricularia delicata (strain TFB10046)</name>
    <dbReference type="NCBI Taxonomy" id="717982"/>
    <lineage>
        <taxon>Eukaryota</taxon>
        <taxon>Fungi</taxon>
        <taxon>Dikarya</taxon>
        <taxon>Basidiomycota</taxon>
        <taxon>Agaricomycotina</taxon>
        <taxon>Agaricomycetes</taxon>
        <taxon>Auriculariales</taxon>
        <taxon>Auriculariaceae</taxon>
        <taxon>Auricularia</taxon>
    </lineage>
</organism>
<dbReference type="Proteomes" id="UP000006514">
    <property type="component" value="Unassembled WGS sequence"/>
</dbReference>
<evidence type="ECO:0000313" key="3">
    <source>
        <dbReference type="Proteomes" id="UP000006514"/>
    </source>
</evidence>
<dbReference type="AlphaFoldDB" id="J0L8K3"/>
<dbReference type="InParanoid" id="J0L8K3"/>
<feature type="compositionally biased region" description="Polar residues" evidence="1">
    <location>
        <begin position="1"/>
        <end position="11"/>
    </location>
</feature>
<name>J0L8K3_AURST</name>
<reference evidence="3" key="1">
    <citation type="journal article" date="2012" name="Science">
        <title>The Paleozoic origin of enzymatic lignin decomposition reconstructed from 31 fungal genomes.</title>
        <authorList>
            <person name="Floudas D."/>
            <person name="Binder M."/>
            <person name="Riley R."/>
            <person name="Barry K."/>
            <person name="Blanchette R.A."/>
            <person name="Henrissat B."/>
            <person name="Martinez A.T."/>
            <person name="Otillar R."/>
            <person name="Spatafora J.W."/>
            <person name="Yadav J.S."/>
            <person name="Aerts A."/>
            <person name="Benoit I."/>
            <person name="Boyd A."/>
            <person name="Carlson A."/>
            <person name="Copeland A."/>
            <person name="Coutinho P.M."/>
            <person name="de Vries R.P."/>
            <person name="Ferreira P."/>
            <person name="Findley K."/>
            <person name="Foster B."/>
            <person name="Gaskell J."/>
            <person name="Glotzer D."/>
            <person name="Gorecki P."/>
            <person name="Heitman J."/>
            <person name="Hesse C."/>
            <person name="Hori C."/>
            <person name="Igarashi K."/>
            <person name="Jurgens J.A."/>
            <person name="Kallen N."/>
            <person name="Kersten P."/>
            <person name="Kohler A."/>
            <person name="Kuees U."/>
            <person name="Kumar T.K.A."/>
            <person name="Kuo A."/>
            <person name="LaButti K."/>
            <person name="Larrondo L.F."/>
            <person name="Lindquist E."/>
            <person name="Ling A."/>
            <person name="Lombard V."/>
            <person name="Lucas S."/>
            <person name="Lundell T."/>
            <person name="Martin R."/>
            <person name="McLaughlin D.J."/>
            <person name="Morgenstern I."/>
            <person name="Morin E."/>
            <person name="Murat C."/>
            <person name="Nagy L.G."/>
            <person name="Nolan M."/>
            <person name="Ohm R.A."/>
            <person name="Patyshakuliyeva A."/>
            <person name="Rokas A."/>
            <person name="Ruiz-Duenas F.J."/>
            <person name="Sabat G."/>
            <person name="Salamov A."/>
            <person name="Samejima M."/>
            <person name="Schmutz J."/>
            <person name="Slot J.C."/>
            <person name="St John F."/>
            <person name="Stenlid J."/>
            <person name="Sun H."/>
            <person name="Sun S."/>
            <person name="Syed K."/>
            <person name="Tsang A."/>
            <person name="Wiebenga A."/>
            <person name="Young D."/>
            <person name="Pisabarro A."/>
            <person name="Eastwood D.C."/>
            <person name="Martin F."/>
            <person name="Cullen D."/>
            <person name="Grigoriev I.V."/>
            <person name="Hibbett D.S."/>
        </authorList>
    </citation>
    <scope>NUCLEOTIDE SEQUENCE [LARGE SCALE GENOMIC DNA]</scope>
    <source>
        <strain evidence="3">TFB10046</strain>
    </source>
</reference>
<keyword evidence="3" id="KW-1185">Reference proteome</keyword>
<dbReference type="EMBL" id="JH688745">
    <property type="protein sequence ID" value="EJD32681.1"/>
    <property type="molecule type" value="Genomic_DNA"/>
</dbReference>